<evidence type="ECO:0000256" key="1">
    <source>
        <dbReference type="ARBA" id="ARBA00000085"/>
    </source>
</evidence>
<dbReference type="PROSITE" id="PS50110">
    <property type="entry name" value="RESPONSE_REGULATORY"/>
    <property type="match status" value="2"/>
</dbReference>
<dbReference type="OrthoDB" id="6187449at2"/>
<feature type="modified residue" description="4-aspartylphosphate" evidence="13">
    <location>
        <position position="692"/>
    </location>
</feature>
<evidence type="ECO:0000256" key="3">
    <source>
        <dbReference type="ARBA" id="ARBA00012438"/>
    </source>
</evidence>
<keyword evidence="9" id="KW-0067">ATP-binding</keyword>
<feature type="transmembrane region" description="Helical" evidence="16">
    <location>
        <begin position="24"/>
        <end position="42"/>
    </location>
</feature>
<feature type="coiled-coil region" evidence="14">
    <location>
        <begin position="355"/>
        <end position="382"/>
    </location>
</feature>
<dbReference type="PANTHER" id="PTHR45339:SF1">
    <property type="entry name" value="HYBRID SIGNAL TRANSDUCTION HISTIDINE KINASE J"/>
    <property type="match status" value="1"/>
</dbReference>
<protein>
    <recommendedName>
        <fullName evidence="3">histidine kinase</fullName>
        <ecNumber evidence="3">2.7.13.3</ecNumber>
    </recommendedName>
</protein>
<dbReference type="InterPro" id="IPR003018">
    <property type="entry name" value="GAF"/>
</dbReference>
<dbReference type="GO" id="GO:0016020">
    <property type="term" value="C:membrane"/>
    <property type="evidence" value="ECO:0007669"/>
    <property type="project" value="UniProtKB-SubCell"/>
</dbReference>
<name>A0A1Y0IA43_9GAMM</name>
<keyword evidence="12 16" id="KW-0472">Membrane</keyword>
<evidence type="ECO:0000256" key="11">
    <source>
        <dbReference type="ARBA" id="ARBA00023012"/>
    </source>
</evidence>
<dbReference type="Gene3D" id="1.10.287.130">
    <property type="match status" value="1"/>
</dbReference>
<feature type="transmembrane region" description="Helical" evidence="16">
    <location>
        <begin position="117"/>
        <end position="138"/>
    </location>
</feature>
<dbReference type="InterPro" id="IPR003594">
    <property type="entry name" value="HATPase_dom"/>
</dbReference>
<evidence type="ECO:0000256" key="8">
    <source>
        <dbReference type="ARBA" id="ARBA00022777"/>
    </source>
</evidence>
<dbReference type="InterPro" id="IPR004358">
    <property type="entry name" value="Sig_transdc_His_kin-like_C"/>
</dbReference>
<dbReference type="AlphaFoldDB" id="A0A1Y0IA43"/>
<accession>A0A1Y0IA43</accession>
<evidence type="ECO:0000256" key="6">
    <source>
        <dbReference type="ARBA" id="ARBA00022692"/>
    </source>
</evidence>
<dbReference type="InterPro" id="IPR036097">
    <property type="entry name" value="HisK_dim/P_sf"/>
</dbReference>
<evidence type="ECO:0000256" key="12">
    <source>
        <dbReference type="ARBA" id="ARBA00023136"/>
    </source>
</evidence>
<keyword evidence="7" id="KW-0547">Nucleotide-binding</keyword>
<dbReference type="CDD" id="cd17546">
    <property type="entry name" value="REC_hyHK_CKI1_RcsC-like"/>
    <property type="match status" value="2"/>
</dbReference>
<feature type="transmembrane region" description="Helical" evidence="16">
    <location>
        <begin position="150"/>
        <end position="170"/>
    </location>
</feature>
<keyword evidence="6 16" id="KW-0812">Transmembrane</keyword>
<keyword evidence="4 13" id="KW-0597">Phosphoprotein</keyword>
<keyword evidence="10 16" id="KW-1133">Transmembrane helix</keyword>
<evidence type="ECO:0000256" key="10">
    <source>
        <dbReference type="ARBA" id="ARBA00022989"/>
    </source>
</evidence>
<dbReference type="SUPFAM" id="SSF55781">
    <property type="entry name" value="GAF domain-like"/>
    <property type="match status" value="1"/>
</dbReference>
<keyword evidence="5" id="KW-0808">Transferase</keyword>
<feature type="domain" description="Response regulatory" evidence="18">
    <location>
        <begin position="643"/>
        <end position="762"/>
    </location>
</feature>
<dbReference type="Proteomes" id="UP000196027">
    <property type="component" value="Chromosome"/>
</dbReference>
<dbReference type="EC" id="2.7.13.3" evidence="3"/>
<keyword evidence="8 19" id="KW-0418">Kinase</keyword>
<dbReference type="InterPro" id="IPR036890">
    <property type="entry name" value="HATPase_C_sf"/>
</dbReference>
<dbReference type="InterPro" id="IPR003661">
    <property type="entry name" value="HisK_dim/P_dom"/>
</dbReference>
<keyword evidence="20" id="KW-1185">Reference proteome</keyword>
<dbReference type="KEGG" id="ome:OLMES_2282"/>
<proteinExistence type="predicted"/>
<dbReference type="Pfam" id="PF05230">
    <property type="entry name" value="MASE2"/>
    <property type="match status" value="1"/>
</dbReference>
<evidence type="ECO:0000256" key="2">
    <source>
        <dbReference type="ARBA" id="ARBA00004370"/>
    </source>
</evidence>
<dbReference type="SUPFAM" id="SSF55874">
    <property type="entry name" value="ATPase domain of HSP90 chaperone/DNA topoisomerase II/histidine kinase"/>
    <property type="match status" value="1"/>
</dbReference>
<dbReference type="SUPFAM" id="SSF52172">
    <property type="entry name" value="CheY-like"/>
    <property type="match status" value="2"/>
</dbReference>
<sequence>MQTQQNNPDPMHTKSARVKEDYRLRITGCMVILCLHFSLLWGEAPATIWLFIFGHTLLYPHLAYYFADSWTQEKYNLCIDGFAYGVCIALWGFNPFVSTVLIAGFLMTAVAADGIGFLGRVSILIVLGSGSVLLFYGVHFRENVPLLTSLIAAIGLLAYCISLGISIYSVNKKLVKTKLRLTKQTESLKNISQLAQAVNSDLDLDSIMRNVVTVLRRIVNFEQLYLTVLNSEKQCVEVAGSYGDSLPDEVINLFKEMSFSLKTDQDSIFVFPLLKGKTILIQDLNFEKTRNAAPIDQKLFQIRPSKTILYSPLRVHNQVIGGIGIINYNNKLELSQVDIETIEQYILQVGTAVNNTQLLERLQKATDEANIAQKRAEQSEEAKSRFLANMSHEIRTPMTAILGYSELLLDEHLNQNEKSRFVETIIRSGNHLLSIINDILDLSKIEAQKIELESLPITTTSIIEDLRSHIGLKANEKGLRFDVIVCLPIPEVIHSDPTRLKQILFNLGSNATKFTQKGSVQVGIAFNKTQNDIEFRIKDTGVGLSEEEAERVFNPFVQADTSTTREFGGTGLGLYISNQLAQMLGGSITLKSKLEKGSEFTVRIRVGDSPPNSWINNIESLEVQARKTAIGNTDKLPESVSGKILIAEDNPDNQRLIQQLLNSKNLNLTLVNNGKSALNKIQQHHYDLVLLDIQMPEMSGIQVAQEVQKFTKLNNRQPPPMIAFTANVMRHQLDYYYDLGFSDVISKPVEREQLYQKVAQYLPSTSGLLAGTVLIADDNEVNRQLLGKIISKTSQKIQIKVAHDGKQAVQMALEEPFDLILMDIQMPEMDGLTAIRYLRGKGQSLPVYVVSGHSDPESAQQSREAGATGSLTKPINRTALKQIL</sequence>
<dbReference type="SMART" id="SM00388">
    <property type="entry name" value="HisKA"/>
    <property type="match status" value="1"/>
</dbReference>
<keyword evidence="11" id="KW-0902">Two-component regulatory system</keyword>
<dbReference type="Gene3D" id="3.40.50.2300">
    <property type="match status" value="2"/>
</dbReference>
<evidence type="ECO:0000256" key="13">
    <source>
        <dbReference type="PROSITE-ProRule" id="PRU00169"/>
    </source>
</evidence>
<reference evidence="19 20" key="1">
    <citation type="submission" date="2017-05" db="EMBL/GenBank/DDBJ databases">
        <title>Genomic insights into alkan degradation activity of Oleiphilus messinensis.</title>
        <authorList>
            <person name="Kozyavkin S.A."/>
            <person name="Slesarev A.I."/>
            <person name="Golyshin P.N."/>
            <person name="Korzhenkov A."/>
            <person name="Golyshina O.N."/>
            <person name="Toshchakov S.V."/>
        </authorList>
    </citation>
    <scope>NUCLEOTIDE SEQUENCE [LARGE SCALE GENOMIC DNA]</scope>
    <source>
        <strain evidence="19 20">ME102</strain>
    </source>
</reference>
<dbReference type="CDD" id="cd00082">
    <property type="entry name" value="HisKA"/>
    <property type="match status" value="1"/>
</dbReference>
<evidence type="ECO:0000256" key="15">
    <source>
        <dbReference type="SAM" id="MobiDB-lite"/>
    </source>
</evidence>
<dbReference type="SMART" id="SM00448">
    <property type="entry name" value="REC"/>
    <property type="match status" value="2"/>
</dbReference>
<dbReference type="SMART" id="SM00065">
    <property type="entry name" value="GAF"/>
    <property type="match status" value="1"/>
</dbReference>
<feature type="modified residue" description="4-aspartylphosphate" evidence="13">
    <location>
        <position position="823"/>
    </location>
</feature>
<feature type="domain" description="Histidine kinase" evidence="17">
    <location>
        <begin position="389"/>
        <end position="608"/>
    </location>
</feature>
<feature type="compositionally biased region" description="Polar residues" evidence="15">
    <location>
        <begin position="857"/>
        <end position="871"/>
    </location>
</feature>
<comment type="subcellular location">
    <subcellularLocation>
        <location evidence="2">Membrane</location>
    </subcellularLocation>
</comment>
<dbReference type="Gene3D" id="3.30.565.10">
    <property type="entry name" value="Histidine kinase-like ATPase, C-terminal domain"/>
    <property type="match status" value="1"/>
</dbReference>
<evidence type="ECO:0000313" key="19">
    <source>
        <dbReference type="EMBL" id="ARU56345.1"/>
    </source>
</evidence>
<dbReference type="InterPro" id="IPR001789">
    <property type="entry name" value="Sig_transdc_resp-reg_receiver"/>
</dbReference>
<feature type="region of interest" description="Disordered" evidence="15">
    <location>
        <begin position="851"/>
        <end position="871"/>
    </location>
</feature>
<dbReference type="PROSITE" id="PS50109">
    <property type="entry name" value="HIS_KIN"/>
    <property type="match status" value="1"/>
</dbReference>
<evidence type="ECO:0000256" key="5">
    <source>
        <dbReference type="ARBA" id="ARBA00022679"/>
    </source>
</evidence>
<dbReference type="Pfam" id="PF00512">
    <property type="entry name" value="HisKA"/>
    <property type="match status" value="1"/>
</dbReference>
<dbReference type="InterPro" id="IPR005467">
    <property type="entry name" value="His_kinase_dom"/>
</dbReference>
<dbReference type="Pfam" id="PF02518">
    <property type="entry name" value="HATPase_c"/>
    <property type="match status" value="1"/>
</dbReference>
<dbReference type="RefSeq" id="WP_087461342.1">
    <property type="nucleotide sequence ID" value="NZ_CP021425.1"/>
</dbReference>
<evidence type="ECO:0000259" key="18">
    <source>
        <dbReference type="PROSITE" id="PS50110"/>
    </source>
</evidence>
<dbReference type="SUPFAM" id="SSF47384">
    <property type="entry name" value="Homodimeric domain of signal transducing histidine kinase"/>
    <property type="match status" value="1"/>
</dbReference>
<feature type="transmembrane region" description="Helical" evidence="16">
    <location>
        <begin position="48"/>
        <end position="67"/>
    </location>
</feature>
<feature type="transmembrane region" description="Helical" evidence="16">
    <location>
        <begin position="88"/>
        <end position="111"/>
    </location>
</feature>
<dbReference type="FunFam" id="1.10.287.130:FF:000004">
    <property type="entry name" value="Ethylene receptor 1"/>
    <property type="match status" value="1"/>
</dbReference>
<comment type="catalytic activity">
    <reaction evidence="1">
        <text>ATP + protein L-histidine = ADP + protein N-phospho-L-histidine.</text>
        <dbReference type="EC" id="2.7.13.3"/>
    </reaction>
</comment>
<evidence type="ECO:0000256" key="7">
    <source>
        <dbReference type="ARBA" id="ARBA00022741"/>
    </source>
</evidence>
<evidence type="ECO:0000313" key="20">
    <source>
        <dbReference type="Proteomes" id="UP000196027"/>
    </source>
</evidence>
<dbReference type="InterPro" id="IPR011006">
    <property type="entry name" value="CheY-like_superfamily"/>
</dbReference>
<dbReference type="GO" id="GO:0000155">
    <property type="term" value="F:phosphorelay sensor kinase activity"/>
    <property type="evidence" value="ECO:0007669"/>
    <property type="project" value="InterPro"/>
</dbReference>
<dbReference type="Gene3D" id="3.30.450.40">
    <property type="match status" value="1"/>
</dbReference>
<evidence type="ECO:0000256" key="9">
    <source>
        <dbReference type="ARBA" id="ARBA00022840"/>
    </source>
</evidence>
<feature type="domain" description="Response regulatory" evidence="18">
    <location>
        <begin position="772"/>
        <end position="884"/>
    </location>
</feature>
<dbReference type="SMART" id="SM00387">
    <property type="entry name" value="HATPase_c"/>
    <property type="match status" value="1"/>
</dbReference>
<dbReference type="PANTHER" id="PTHR45339">
    <property type="entry name" value="HYBRID SIGNAL TRANSDUCTION HISTIDINE KINASE J"/>
    <property type="match status" value="1"/>
</dbReference>
<dbReference type="FunFam" id="3.30.565.10:FF:000010">
    <property type="entry name" value="Sensor histidine kinase RcsC"/>
    <property type="match status" value="1"/>
</dbReference>
<dbReference type="PRINTS" id="PR00344">
    <property type="entry name" value="BCTRLSENSOR"/>
</dbReference>
<evidence type="ECO:0000256" key="16">
    <source>
        <dbReference type="SAM" id="Phobius"/>
    </source>
</evidence>
<organism evidence="19 20">
    <name type="scientific">Oleiphilus messinensis</name>
    <dbReference type="NCBI Taxonomy" id="141451"/>
    <lineage>
        <taxon>Bacteria</taxon>
        <taxon>Pseudomonadati</taxon>
        <taxon>Pseudomonadota</taxon>
        <taxon>Gammaproteobacteria</taxon>
        <taxon>Oceanospirillales</taxon>
        <taxon>Oleiphilaceae</taxon>
        <taxon>Oleiphilus</taxon>
    </lineage>
</organism>
<dbReference type="Pfam" id="PF00072">
    <property type="entry name" value="Response_reg"/>
    <property type="match status" value="2"/>
</dbReference>
<dbReference type="CDD" id="cd16922">
    <property type="entry name" value="HATPase_EvgS-ArcB-TorS-like"/>
    <property type="match status" value="1"/>
</dbReference>
<dbReference type="InterPro" id="IPR007894">
    <property type="entry name" value="MASE2"/>
</dbReference>
<dbReference type="GO" id="GO:0005524">
    <property type="term" value="F:ATP binding"/>
    <property type="evidence" value="ECO:0007669"/>
    <property type="project" value="UniProtKB-KW"/>
</dbReference>
<evidence type="ECO:0000259" key="17">
    <source>
        <dbReference type="PROSITE" id="PS50109"/>
    </source>
</evidence>
<gene>
    <name evidence="19" type="ORF">OLMES_2282</name>
</gene>
<dbReference type="InterPro" id="IPR029016">
    <property type="entry name" value="GAF-like_dom_sf"/>
</dbReference>
<evidence type="ECO:0000256" key="14">
    <source>
        <dbReference type="SAM" id="Coils"/>
    </source>
</evidence>
<dbReference type="EMBL" id="CP021425">
    <property type="protein sequence ID" value="ARU56345.1"/>
    <property type="molecule type" value="Genomic_DNA"/>
</dbReference>
<evidence type="ECO:0000256" key="4">
    <source>
        <dbReference type="ARBA" id="ARBA00022553"/>
    </source>
</evidence>
<keyword evidence="14" id="KW-0175">Coiled coil</keyword>